<evidence type="ECO:0000313" key="1">
    <source>
        <dbReference type="EMBL" id="PKK92158.1"/>
    </source>
</evidence>
<gene>
    <name evidence="1" type="ORF">CVV64_01700</name>
</gene>
<organism evidence="1 2">
    <name type="scientific">Candidatus Wallbacteria bacterium HGW-Wallbacteria-1</name>
    <dbReference type="NCBI Taxonomy" id="2013854"/>
    <lineage>
        <taxon>Bacteria</taxon>
        <taxon>Candidatus Walliibacteriota</taxon>
    </lineage>
</organism>
<protein>
    <submittedName>
        <fullName evidence="1">Uncharacterized protein</fullName>
    </submittedName>
</protein>
<name>A0A2N1PV23_9BACT</name>
<proteinExistence type="predicted"/>
<dbReference type="AlphaFoldDB" id="A0A2N1PV23"/>
<comment type="caution">
    <text evidence="1">The sequence shown here is derived from an EMBL/GenBank/DDBJ whole genome shotgun (WGS) entry which is preliminary data.</text>
</comment>
<sequence length="91" mass="10167">MKIVIPKTGRGAIGRRRELLKTMLGAISKGGVYLTVCANCHRVKVNSNRWCSAGPSILELFDLDLSHGLCIRCLKKLYPELYPSPGRKRKL</sequence>
<reference evidence="1 2" key="1">
    <citation type="journal article" date="2017" name="ISME J.">
        <title>Potential for microbial H2 and metal transformations associated with novel bacteria and archaea in deep terrestrial subsurface sediments.</title>
        <authorList>
            <person name="Hernsdorf A.W."/>
            <person name="Amano Y."/>
            <person name="Miyakawa K."/>
            <person name="Ise K."/>
            <person name="Suzuki Y."/>
            <person name="Anantharaman K."/>
            <person name="Probst A."/>
            <person name="Burstein D."/>
            <person name="Thomas B.C."/>
            <person name="Banfield J.F."/>
        </authorList>
    </citation>
    <scope>NUCLEOTIDE SEQUENCE [LARGE SCALE GENOMIC DNA]</scope>
    <source>
        <strain evidence="1">HGW-Wallbacteria-1</strain>
    </source>
</reference>
<evidence type="ECO:0000313" key="2">
    <source>
        <dbReference type="Proteomes" id="UP000233256"/>
    </source>
</evidence>
<dbReference type="EMBL" id="PGXC01000001">
    <property type="protein sequence ID" value="PKK92158.1"/>
    <property type="molecule type" value="Genomic_DNA"/>
</dbReference>
<dbReference type="Proteomes" id="UP000233256">
    <property type="component" value="Unassembled WGS sequence"/>
</dbReference>
<accession>A0A2N1PV23</accession>